<feature type="transmembrane region" description="Helical" evidence="1">
    <location>
        <begin position="7"/>
        <end position="28"/>
    </location>
</feature>
<name>A0A5C6Z005_9FLAO</name>
<sequence>MKIKPSLLSVINTIALLSLALFFLYTYYGKVNPDVVYVDNIKVFSSFNMSKDLDRTHQKNLQKQKKTVDSIIAILQDSDKNNPNDELQRRFVFENNKLKEMGEYFTNNVSQQVWSRINSYIEEYGTQNNYTLIMGTQGNGNIMYAQKELDVTQNFIEFANKKYEGE</sequence>
<keyword evidence="1" id="KW-0472">Membrane</keyword>
<dbReference type="EMBL" id="VORT01000007">
    <property type="protein sequence ID" value="TXD72815.1"/>
    <property type="molecule type" value="Genomic_DNA"/>
</dbReference>
<dbReference type="Proteomes" id="UP000321497">
    <property type="component" value="Unassembled WGS sequence"/>
</dbReference>
<gene>
    <name evidence="2" type="ORF">ESU54_11405</name>
</gene>
<protein>
    <submittedName>
        <fullName evidence="2">OmpH family outer membrane protein</fullName>
    </submittedName>
</protein>
<dbReference type="InterPro" id="IPR024930">
    <property type="entry name" value="Skp_dom_sf"/>
</dbReference>
<keyword evidence="1" id="KW-0812">Transmembrane</keyword>
<dbReference type="GO" id="GO:0051082">
    <property type="term" value="F:unfolded protein binding"/>
    <property type="evidence" value="ECO:0007669"/>
    <property type="project" value="InterPro"/>
</dbReference>
<comment type="caution">
    <text evidence="2">The sequence shown here is derived from an EMBL/GenBank/DDBJ whole genome shotgun (WGS) entry which is preliminary data.</text>
</comment>
<dbReference type="SMART" id="SM00935">
    <property type="entry name" value="OmpH"/>
    <property type="match status" value="1"/>
</dbReference>
<evidence type="ECO:0000256" key="1">
    <source>
        <dbReference type="SAM" id="Phobius"/>
    </source>
</evidence>
<dbReference type="InterPro" id="IPR005632">
    <property type="entry name" value="Chaperone_Skp"/>
</dbReference>
<organism evidence="2 3">
    <name type="scientific">Aequorivita antarctica</name>
    <dbReference type="NCBI Taxonomy" id="153266"/>
    <lineage>
        <taxon>Bacteria</taxon>
        <taxon>Pseudomonadati</taxon>
        <taxon>Bacteroidota</taxon>
        <taxon>Flavobacteriia</taxon>
        <taxon>Flavobacteriales</taxon>
        <taxon>Flavobacteriaceae</taxon>
        <taxon>Aequorivita</taxon>
    </lineage>
</organism>
<keyword evidence="3" id="KW-1185">Reference proteome</keyword>
<dbReference type="SUPFAM" id="SSF111384">
    <property type="entry name" value="OmpH-like"/>
    <property type="match status" value="1"/>
</dbReference>
<proteinExistence type="predicted"/>
<keyword evidence="1" id="KW-1133">Transmembrane helix</keyword>
<dbReference type="Pfam" id="PF03938">
    <property type="entry name" value="OmpH"/>
    <property type="match status" value="1"/>
</dbReference>
<evidence type="ECO:0000313" key="2">
    <source>
        <dbReference type="EMBL" id="TXD72815.1"/>
    </source>
</evidence>
<dbReference type="Gene3D" id="3.30.910.20">
    <property type="entry name" value="Skp domain"/>
    <property type="match status" value="1"/>
</dbReference>
<dbReference type="AlphaFoldDB" id="A0A5C6Z005"/>
<accession>A0A5C6Z005</accession>
<reference evidence="2 3" key="1">
    <citation type="submission" date="2019-08" db="EMBL/GenBank/DDBJ databases">
        <title>Genome of Aequorivita antarctica SW49 (type strain).</title>
        <authorList>
            <person name="Bowman J.P."/>
        </authorList>
    </citation>
    <scope>NUCLEOTIDE SEQUENCE [LARGE SCALE GENOMIC DNA]</scope>
    <source>
        <strain evidence="2 3">SW49</strain>
    </source>
</reference>
<evidence type="ECO:0000313" key="3">
    <source>
        <dbReference type="Proteomes" id="UP000321497"/>
    </source>
</evidence>